<keyword evidence="3" id="KW-1003">Cell membrane</keyword>
<dbReference type="GO" id="GO:0006824">
    <property type="term" value="P:cobalt ion transport"/>
    <property type="evidence" value="ECO:0007669"/>
    <property type="project" value="InterPro"/>
</dbReference>
<evidence type="ECO:0000256" key="2">
    <source>
        <dbReference type="ARBA" id="ARBA00008564"/>
    </source>
</evidence>
<accession>A0A974RXP1</accession>
<dbReference type="InterPro" id="IPR003339">
    <property type="entry name" value="ABC/ECF_trnsptr_transmembrane"/>
</dbReference>
<feature type="transmembrane region" description="Helical" evidence="7">
    <location>
        <begin position="150"/>
        <end position="167"/>
    </location>
</feature>
<feature type="transmembrane region" description="Helical" evidence="7">
    <location>
        <begin position="115"/>
        <end position="138"/>
    </location>
</feature>
<evidence type="ECO:0000256" key="6">
    <source>
        <dbReference type="ARBA" id="ARBA00023136"/>
    </source>
</evidence>
<keyword evidence="9" id="KW-1185">Reference proteome</keyword>
<protein>
    <submittedName>
        <fullName evidence="8">Cobalt ECF transporter T component CbiQ</fullName>
    </submittedName>
</protein>
<dbReference type="CDD" id="cd16914">
    <property type="entry name" value="EcfT"/>
    <property type="match status" value="1"/>
</dbReference>
<keyword evidence="5 7" id="KW-1133">Transmembrane helix</keyword>
<keyword evidence="6 7" id="KW-0472">Membrane</keyword>
<reference evidence="8 9" key="1">
    <citation type="submission" date="2021-01" db="EMBL/GenBank/DDBJ databases">
        <title>Entomomonas sp. F2A isolated from a house cricket (Acheta domesticus).</title>
        <authorList>
            <person name="Spergser J."/>
            <person name="Busse H.-J."/>
        </authorList>
    </citation>
    <scope>NUCLEOTIDE SEQUENCE [LARGE SCALE GENOMIC DNA]</scope>
    <source>
        <strain evidence="8 9">F2A</strain>
    </source>
</reference>
<dbReference type="EMBL" id="CP067393">
    <property type="protein sequence ID" value="QQP86466.1"/>
    <property type="molecule type" value="Genomic_DNA"/>
</dbReference>
<sequence>MLEIDHYAYQSRWREINPLTKGLAYIVLLLVALCSIWFVQLIILVVLAPITCYVTRISFSKYCKWMMVPFAFLMVSVAGILLSFDWSNSKLLASFHIGSLYIGVSAESLWVAQNAFFRSLSCLAITYLFVLTTPFDQLIQIGKKIHMPKALLEIILLTYRFIFIFLDEVAAIKRAQTLRFGYISPRTSYRSLGMLITMLLSRVLTRYSQMTIALETKLFRGDFHL</sequence>
<gene>
    <name evidence="8" type="primary">cbiQ</name>
    <name evidence="8" type="ORF">JHT90_04295</name>
</gene>
<evidence type="ECO:0000256" key="5">
    <source>
        <dbReference type="ARBA" id="ARBA00022989"/>
    </source>
</evidence>
<dbReference type="PANTHER" id="PTHR43723:SF1">
    <property type="entry name" value="COBALT TRANSPORT PROTEIN CBIQ"/>
    <property type="match status" value="1"/>
</dbReference>
<dbReference type="NCBIfam" id="TIGR02454">
    <property type="entry name" value="ECF_T_CbiQ"/>
    <property type="match status" value="1"/>
</dbReference>
<comment type="subcellular location">
    <subcellularLocation>
        <location evidence="1">Cell membrane</location>
        <topology evidence="1">Multi-pass membrane protein</topology>
    </subcellularLocation>
</comment>
<dbReference type="InterPro" id="IPR012809">
    <property type="entry name" value="ECF_CbiQ"/>
</dbReference>
<evidence type="ECO:0000256" key="1">
    <source>
        <dbReference type="ARBA" id="ARBA00004651"/>
    </source>
</evidence>
<name>A0A974RXP1_9GAMM</name>
<evidence type="ECO:0000313" key="9">
    <source>
        <dbReference type="Proteomes" id="UP000595278"/>
    </source>
</evidence>
<comment type="similarity">
    <text evidence="2">Belongs to the CbiQ family.</text>
</comment>
<feature type="transmembrane region" description="Helical" evidence="7">
    <location>
        <begin position="23"/>
        <end position="50"/>
    </location>
</feature>
<dbReference type="KEGG" id="eaz:JHT90_04295"/>
<evidence type="ECO:0000256" key="4">
    <source>
        <dbReference type="ARBA" id="ARBA00022692"/>
    </source>
</evidence>
<dbReference type="RefSeq" id="WP_201094551.1">
    <property type="nucleotide sequence ID" value="NZ_CP067393.1"/>
</dbReference>
<dbReference type="AlphaFoldDB" id="A0A974RXP1"/>
<evidence type="ECO:0000313" key="8">
    <source>
        <dbReference type="EMBL" id="QQP86466.1"/>
    </source>
</evidence>
<dbReference type="PANTHER" id="PTHR43723">
    <property type="entry name" value="COBALT TRANSPORT PROTEIN CBIQ"/>
    <property type="match status" value="1"/>
</dbReference>
<dbReference type="InterPro" id="IPR052770">
    <property type="entry name" value="Cobalt_transport_CbiQ"/>
</dbReference>
<feature type="transmembrane region" description="Helical" evidence="7">
    <location>
        <begin position="62"/>
        <end position="84"/>
    </location>
</feature>
<proteinExistence type="inferred from homology"/>
<organism evidence="8 9">
    <name type="scientific">Entomomonas asaccharolytica</name>
    <dbReference type="NCBI Taxonomy" id="2785331"/>
    <lineage>
        <taxon>Bacteria</taxon>
        <taxon>Pseudomonadati</taxon>
        <taxon>Pseudomonadota</taxon>
        <taxon>Gammaproteobacteria</taxon>
        <taxon>Pseudomonadales</taxon>
        <taxon>Pseudomonadaceae</taxon>
        <taxon>Entomomonas</taxon>
    </lineage>
</organism>
<dbReference type="Pfam" id="PF02361">
    <property type="entry name" value="CbiQ"/>
    <property type="match status" value="1"/>
</dbReference>
<dbReference type="Proteomes" id="UP000595278">
    <property type="component" value="Chromosome"/>
</dbReference>
<dbReference type="GO" id="GO:0043190">
    <property type="term" value="C:ATP-binding cassette (ABC) transporter complex"/>
    <property type="evidence" value="ECO:0007669"/>
    <property type="project" value="InterPro"/>
</dbReference>
<keyword evidence="4 7" id="KW-0812">Transmembrane</keyword>
<evidence type="ECO:0000256" key="3">
    <source>
        <dbReference type="ARBA" id="ARBA00022475"/>
    </source>
</evidence>
<evidence type="ECO:0000256" key="7">
    <source>
        <dbReference type="SAM" id="Phobius"/>
    </source>
</evidence>